<protein>
    <submittedName>
        <fullName evidence="2">Ig-like domain-containing protein</fullName>
    </submittedName>
</protein>
<reference evidence="2" key="1">
    <citation type="submission" date="2022-11" db="UniProtKB">
        <authorList>
            <consortium name="WormBaseParasite"/>
        </authorList>
    </citation>
    <scope>IDENTIFICATION</scope>
</reference>
<evidence type="ECO:0000313" key="1">
    <source>
        <dbReference type="Proteomes" id="UP000887580"/>
    </source>
</evidence>
<dbReference type="Proteomes" id="UP000887580">
    <property type="component" value="Unplaced"/>
</dbReference>
<accession>A0AC35G6J9</accession>
<proteinExistence type="predicted"/>
<organism evidence="1 2">
    <name type="scientific">Panagrolaimus sp. PS1159</name>
    <dbReference type="NCBI Taxonomy" id="55785"/>
    <lineage>
        <taxon>Eukaryota</taxon>
        <taxon>Metazoa</taxon>
        <taxon>Ecdysozoa</taxon>
        <taxon>Nematoda</taxon>
        <taxon>Chromadorea</taxon>
        <taxon>Rhabditida</taxon>
        <taxon>Tylenchina</taxon>
        <taxon>Panagrolaimomorpha</taxon>
        <taxon>Panagrolaimoidea</taxon>
        <taxon>Panagrolaimidae</taxon>
        <taxon>Panagrolaimus</taxon>
    </lineage>
</organism>
<dbReference type="WBParaSite" id="PS1159_v2.g24182.t1">
    <property type="protein sequence ID" value="PS1159_v2.g24182.t1"/>
    <property type="gene ID" value="PS1159_v2.g24182"/>
</dbReference>
<sequence>MTLFYSVIFISFYYIFGIFALNDVQLTSTNQNYMSLIAGFTARFQCSIYRCSWDPASIAWFKDDVIIFNGTEFVATSGFEPGNIVLQRTQNPEYQTRDTCVTEDYTFLIKNLTLEDAGKYRCQLVGFPQQLDFQLDVLESGLKAGFHENITYDHTECCIEKGISPLCRAMCKPRDMHLDFFDPTSCKTDDYKNFLYCATDGGHRNYIPCCRQRSVPSFCFDFCSNDFRMLKRSHRLCLYYLPEIFECFSKQYSLYPESPKSLRLENSATGMKLCWKVSDNTQTGVTYSVHLKETPEMMLSGDVSLFVPSGEQISSQRTPRDTLVMVAHESVVNEQIDFHEISPDSIKKGSNSDLCINLDDLKVNTRYVTYVQASNDYGTSEPSKPLFIKTGPNSRNFTTLPTQNP</sequence>
<name>A0AC35G6J9_9BILA</name>
<evidence type="ECO:0000313" key="2">
    <source>
        <dbReference type="WBParaSite" id="PS1159_v2.g24182.t1"/>
    </source>
</evidence>